<protein>
    <submittedName>
        <fullName evidence="1">Uncharacterized protein</fullName>
    </submittedName>
</protein>
<accession>A0ABQ9HTX9</accession>
<name>A0ABQ9HTX9_9NEOP</name>
<organism evidence="1 2">
    <name type="scientific">Dryococelus australis</name>
    <dbReference type="NCBI Taxonomy" id="614101"/>
    <lineage>
        <taxon>Eukaryota</taxon>
        <taxon>Metazoa</taxon>
        <taxon>Ecdysozoa</taxon>
        <taxon>Arthropoda</taxon>
        <taxon>Hexapoda</taxon>
        <taxon>Insecta</taxon>
        <taxon>Pterygota</taxon>
        <taxon>Neoptera</taxon>
        <taxon>Polyneoptera</taxon>
        <taxon>Phasmatodea</taxon>
        <taxon>Verophasmatodea</taxon>
        <taxon>Anareolatae</taxon>
        <taxon>Phasmatidae</taxon>
        <taxon>Eurycanthinae</taxon>
        <taxon>Dryococelus</taxon>
    </lineage>
</organism>
<reference evidence="1 2" key="1">
    <citation type="submission" date="2023-02" db="EMBL/GenBank/DDBJ databases">
        <title>LHISI_Scaffold_Assembly.</title>
        <authorList>
            <person name="Stuart O.P."/>
            <person name="Cleave R."/>
            <person name="Magrath M.J.L."/>
            <person name="Mikheyev A.S."/>
        </authorList>
    </citation>
    <scope>NUCLEOTIDE SEQUENCE [LARGE SCALE GENOMIC DNA]</scope>
    <source>
        <strain evidence="1">Daus_M_001</strain>
        <tissue evidence="1">Leg muscle</tissue>
    </source>
</reference>
<gene>
    <name evidence="1" type="ORF">PR048_013938</name>
</gene>
<evidence type="ECO:0000313" key="1">
    <source>
        <dbReference type="EMBL" id="KAJ8887720.1"/>
    </source>
</evidence>
<dbReference type="EMBL" id="JARBHB010000004">
    <property type="protein sequence ID" value="KAJ8887720.1"/>
    <property type="molecule type" value="Genomic_DNA"/>
</dbReference>
<evidence type="ECO:0000313" key="2">
    <source>
        <dbReference type="Proteomes" id="UP001159363"/>
    </source>
</evidence>
<comment type="caution">
    <text evidence="1">The sequence shown here is derived from an EMBL/GenBank/DDBJ whole genome shotgun (WGS) entry which is preliminary data.</text>
</comment>
<dbReference type="PANTHER" id="PTHR45913">
    <property type="entry name" value="EPM2A-INTERACTING PROTEIN 1"/>
    <property type="match status" value="1"/>
</dbReference>
<sequence>MQCKANLNQVSELAFYSIVLDKNIDISVQLEIFVWVINDNFKTTEELLSLHPMKGTTQGTDLFQSLMEVPDKFNLELTNLAGIAIDGCPSMVGKNKGAIALVQKRKGDDALMLYHCIIH</sequence>
<keyword evidence="2" id="KW-1185">Reference proteome</keyword>
<proteinExistence type="predicted"/>
<dbReference type="PANTHER" id="PTHR45913:SF5">
    <property type="entry name" value="GENERAL TRANSCRIPTION FACTOR II-I REPEAT DOMAIN-CONTAINING PROTEIN 2A-LIKE PROTEIN"/>
    <property type="match status" value="1"/>
</dbReference>
<dbReference type="Proteomes" id="UP001159363">
    <property type="component" value="Chromosome X"/>
</dbReference>